<dbReference type="AlphaFoldDB" id="A0A0E0AX98"/>
<reference evidence="1" key="1">
    <citation type="submission" date="2015-04" db="UniProtKB">
        <authorList>
            <consortium name="EnsemblPlants"/>
        </authorList>
    </citation>
    <scope>IDENTIFICATION</scope>
</reference>
<dbReference type="HOGENOM" id="CLU_1828415_0_0_1"/>
<evidence type="ECO:0000313" key="2">
    <source>
        <dbReference type="Proteomes" id="UP000026961"/>
    </source>
</evidence>
<dbReference type="Gramene" id="OGLUM08G20770.1">
    <property type="protein sequence ID" value="OGLUM08G20770.1"/>
    <property type="gene ID" value="OGLUM08G20770"/>
</dbReference>
<dbReference type="EnsemblPlants" id="OGLUM08G20770.1">
    <property type="protein sequence ID" value="OGLUM08G20770.1"/>
    <property type="gene ID" value="OGLUM08G20770"/>
</dbReference>
<accession>A0A0E0AX98</accession>
<sequence>MLMHEGDRPGDAATHWCHRRRGQRSGSAECMSRATVAKSTRHSSGDHPKQQVSIGVFLRRSVYFYGQIDARRLNFSCLQGHKRREPVYRNCQRYIPEILMPVIEYLDVYREGLYVYVVRSMHMLSVFRCYFFPVDAYAVFFLVNYMLFACFNLHMNVYVLTLIAMLVSV</sequence>
<name>A0A0E0AX98_9ORYZ</name>
<organism evidence="1">
    <name type="scientific">Oryza glumipatula</name>
    <dbReference type="NCBI Taxonomy" id="40148"/>
    <lineage>
        <taxon>Eukaryota</taxon>
        <taxon>Viridiplantae</taxon>
        <taxon>Streptophyta</taxon>
        <taxon>Embryophyta</taxon>
        <taxon>Tracheophyta</taxon>
        <taxon>Spermatophyta</taxon>
        <taxon>Magnoliopsida</taxon>
        <taxon>Liliopsida</taxon>
        <taxon>Poales</taxon>
        <taxon>Poaceae</taxon>
        <taxon>BOP clade</taxon>
        <taxon>Oryzoideae</taxon>
        <taxon>Oryzeae</taxon>
        <taxon>Oryzinae</taxon>
        <taxon>Oryza</taxon>
    </lineage>
</organism>
<proteinExistence type="predicted"/>
<evidence type="ECO:0000313" key="1">
    <source>
        <dbReference type="EnsemblPlants" id="OGLUM08G20770.1"/>
    </source>
</evidence>
<keyword evidence="2" id="KW-1185">Reference proteome</keyword>
<reference evidence="1" key="2">
    <citation type="submission" date="2018-05" db="EMBL/GenBank/DDBJ databases">
        <title>OgluRS3 (Oryza glumaepatula Reference Sequence Version 3).</title>
        <authorList>
            <person name="Zhang J."/>
            <person name="Kudrna D."/>
            <person name="Lee S."/>
            <person name="Talag J."/>
            <person name="Welchert J."/>
            <person name="Wing R.A."/>
        </authorList>
    </citation>
    <scope>NUCLEOTIDE SEQUENCE [LARGE SCALE GENOMIC DNA]</scope>
</reference>
<protein>
    <submittedName>
        <fullName evidence="1">Uncharacterized protein</fullName>
    </submittedName>
</protein>
<dbReference type="Proteomes" id="UP000026961">
    <property type="component" value="Chromosome 8"/>
</dbReference>